<accession>A0A7G2DYS8</accession>
<dbReference type="Pfam" id="PF00076">
    <property type="entry name" value="RRM_1"/>
    <property type="match status" value="4"/>
</dbReference>
<dbReference type="PANTHER" id="PTHR24012">
    <property type="entry name" value="RNA BINDING PROTEIN"/>
    <property type="match status" value="1"/>
</dbReference>
<evidence type="ECO:0000256" key="5">
    <source>
        <dbReference type="ARBA" id="ARBA00022737"/>
    </source>
</evidence>
<dbReference type="InterPro" id="IPR035979">
    <property type="entry name" value="RBD_domain_sf"/>
</dbReference>
<dbReference type="NCBIfam" id="TIGR01628">
    <property type="entry name" value="PABP-1234"/>
    <property type="match status" value="1"/>
</dbReference>
<keyword evidence="6" id="KW-0810">Translation regulation</keyword>
<dbReference type="FunFam" id="1.10.1900.10:FF:000003">
    <property type="entry name" value="Polyadenylate-binding protein"/>
    <property type="match status" value="1"/>
</dbReference>
<keyword evidence="5" id="KW-0677">Repeat</keyword>
<dbReference type="PROSITE" id="PS50102">
    <property type="entry name" value="RRM"/>
    <property type="match status" value="4"/>
</dbReference>
<dbReference type="GO" id="GO:0003723">
    <property type="term" value="F:RNA binding"/>
    <property type="evidence" value="ECO:0007669"/>
    <property type="project" value="UniProtKB-UniRule"/>
</dbReference>
<dbReference type="GO" id="GO:0010467">
    <property type="term" value="P:gene expression"/>
    <property type="evidence" value="ECO:0007669"/>
    <property type="project" value="UniProtKB-ARBA"/>
</dbReference>
<feature type="domain" description="PABC" evidence="12">
    <location>
        <begin position="541"/>
        <end position="618"/>
    </location>
</feature>
<dbReference type="InterPro" id="IPR002004">
    <property type="entry name" value="PABP_HYD_C"/>
</dbReference>
<dbReference type="SMART" id="SM00361">
    <property type="entry name" value="RRM_1"/>
    <property type="match status" value="2"/>
</dbReference>
<evidence type="ECO:0000256" key="2">
    <source>
        <dbReference type="ARBA" id="ARBA00004496"/>
    </source>
</evidence>
<evidence type="ECO:0000313" key="14">
    <source>
        <dbReference type="Proteomes" id="UP000516314"/>
    </source>
</evidence>
<dbReference type="PROSITE" id="PS51309">
    <property type="entry name" value="PABC"/>
    <property type="match status" value="1"/>
</dbReference>
<comment type="function">
    <text evidence="10">Binds the poly(A) tail of mRNA.</text>
</comment>
<dbReference type="CDD" id="cd12380">
    <property type="entry name" value="RRM3_I_PABPs"/>
    <property type="match status" value="1"/>
</dbReference>
<name>A0A7G2DYS8_ARATH</name>
<gene>
    <name evidence="13" type="ORF">AT9943_LOCUS1987</name>
</gene>
<dbReference type="GO" id="GO:0016071">
    <property type="term" value="P:mRNA metabolic process"/>
    <property type="evidence" value="ECO:0007669"/>
    <property type="project" value="UniProtKB-ARBA"/>
</dbReference>
<evidence type="ECO:0000259" key="11">
    <source>
        <dbReference type="PROSITE" id="PS50102"/>
    </source>
</evidence>
<dbReference type="FunFam" id="3.30.70.330:FF:000648">
    <property type="entry name" value="Polyadenylate-binding protein"/>
    <property type="match status" value="1"/>
</dbReference>
<feature type="domain" description="RRM" evidence="11">
    <location>
        <begin position="229"/>
        <end position="306"/>
    </location>
</feature>
<dbReference type="Gene3D" id="3.30.70.330">
    <property type="match status" value="4"/>
</dbReference>
<feature type="domain" description="RRM" evidence="11">
    <location>
        <begin position="49"/>
        <end position="126"/>
    </location>
</feature>
<dbReference type="FunFam" id="3.30.70.330:FF:000590">
    <property type="entry name" value="Polyadenylate-binding protein 5"/>
    <property type="match status" value="1"/>
</dbReference>
<dbReference type="CDD" id="cd12379">
    <property type="entry name" value="RRM2_I_PABPs"/>
    <property type="match status" value="1"/>
</dbReference>
<evidence type="ECO:0000256" key="1">
    <source>
        <dbReference type="ARBA" id="ARBA00004123"/>
    </source>
</evidence>
<dbReference type="InterPro" id="IPR003954">
    <property type="entry name" value="RRM_euk-type"/>
</dbReference>
<protein>
    <recommendedName>
        <fullName evidence="10">Polyadenylate-binding protein</fullName>
        <shortName evidence="10">PABP</shortName>
    </recommendedName>
</protein>
<evidence type="ECO:0000256" key="10">
    <source>
        <dbReference type="RuleBase" id="RU362004"/>
    </source>
</evidence>
<dbReference type="GO" id="GO:0005737">
    <property type="term" value="C:cytoplasm"/>
    <property type="evidence" value="ECO:0007669"/>
    <property type="project" value="UniProtKB-SubCell"/>
</dbReference>
<dbReference type="InterPro" id="IPR006515">
    <property type="entry name" value="PABP_1234"/>
</dbReference>
<dbReference type="InterPro" id="IPR000504">
    <property type="entry name" value="RRM_dom"/>
</dbReference>
<evidence type="ECO:0000256" key="6">
    <source>
        <dbReference type="ARBA" id="ARBA00022845"/>
    </source>
</evidence>
<dbReference type="InterPro" id="IPR012677">
    <property type="entry name" value="Nucleotide-bd_a/b_plait_sf"/>
</dbReference>
<dbReference type="InterPro" id="IPR045305">
    <property type="entry name" value="RRM2_I_PABPs"/>
</dbReference>
<dbReference type="GO" id="GO:0061013">
    <property type="term" value="P:regulation of mRNA catabolic process"/>
    <property type="evidence" value="ECO:0007669"/>
    <property type="project" value="UniProtKB-ARBA"/>
</dbReference>
<sequence length="630" mass="69345">MAAAVATGVAPATMVDQVPSPTAQTSVQVPVSIPLPSPVVVADQTHPNSSLYAGDLDPKVTEAHLFDLFKHVANVVSVRVCRDQNRRSLGYAYINFSNPNDAYRAMEALNYTPLFDRPIRIMLSNRDPSTRLSGKGNIFIKNLDASIDNKALFETFSSFGTILSCKVAMDVTGRSKGYGFVQFEKEESAQAAIDKLNGMLMNDKQVFVGHFIRRQERARDENTPTPCFTNVYVKNLPKEIGEDELRKTFGKFGVISSAVVMRDQSGNSRCFGFVNFECTEAAASAVEKMNGISLGDDVLYVGRAQKKSEREEELRRKFEQERINRFEKSQGANLYLKNLDDSVDDEKLKEMFSEYGNVTSSKVMLNPQGMSRGFGFVAYSNPEEALRAALFSQIRAPGPMSGFHHPPGGPMPGPPQHMYVGQNGASMVPSQPIGYGFQPQFMPGMRPGSGPGNFIVPYPLQRQPQTGPRMGFRRGATNMQQHIQQQQLMHRNPSPGMRYMNGASNGRNGMDSSVPQGILPPIIPLPIDASSISHQKAPLLPISKLTSSLASASPADRTRMLGEQLYPLVERHEPLHVAKVTGMLLEMDQAKILHLMESPEALKSKVSEALDVLRLSVDPTDHDLGFSTTD</sequence>
<proteinExistence type="inferred from homology"/>
<dbReference type="Proteomes" id="UP000516314">
    <property type="component" value="Chromosome 1"/>
</dbReference>
<dbReference type="GO" id="GO:0005634">
    <property type="term" value="C:nucleus"/>
    <property type="evidence" value="ECO:0007669"/>
    <property type="project" value="UniProtKB-SubCell"/>
</dbReference>
<evidence type="ECO:0000256" key="9">
    <source>
        <dbReference type="PROSITE-ProRule" id="PRU00176"/>
    </source>
</evidence>
<keyword evidence="8" id="KW-0539">Nucleus</keyword>
<dbReference type="InterPro" id="IPR036053">
    <property type="entry name" value="PABP-dom"/>
</dbReference>
<dbReference type="FunFam" id="3.30.70.330:FF:000285">
    <property type="entry name" value="Polyadenylate-binding protein"/>
    <property type="match status" value="1"/>
</dbReference>
<evidence type="ECO:0000313" key="13">
    <source>
        <dbReference type="EMBL" id="CAD5313488.1"/>
    </source>
</evidence>
<dbReference type="EMBL" id="LR881466">
    <property type="protein sequence ID" value="CAD5313488.1"/>
    <property type="molecule type" value="Genomic_DNA"/>
</dbReference>
<feature type="domain" description="RRM" evidence="11">
    <location>
        <begin position="136"/>
        <end position="208"/>
    </location>
</feature>
<dbReference type="SUPFAM" id="SSF54928">
    <property type="entry name" value="RNA-binding domain, RBD"/>
    <property type="match status" value="3"/>
</dbReference>
<dbReference type="Gene3D" id="1.10.1900.10">
    <property type="entry name" value="c-terminal domain of poly(a) binding protein"/>
    <property type="match status" value="1"/>
</dbReference>
<evidence type="ECO:0000256" key="8">
    <source>
        <dbReference type="ARBA" id="ARBA00023242"/>
    </source>
</evidence>
<dbReference type="GO" id="GO:0006417">
    <property type="term" value="P:regulation of translation"/>
    <property type="evidence" value="ECO:0007669"/>
    <property type="project" value="UniProtKB-KW"/>
</dbReference>
<dbReference type="AlphaFoldDB" id="A0A7G2DYS8"/>
<evidence type="ECO:0000259" key="12">
    <source>
        <dbReference type="PROSITE" id="PS51309"/>
    </source>
</evidence>
<reference evidence="13 14" key="1">
    <citation type="submission" date="2020-09" db="EMBL/GenBank/DDBJ databases">
        <authorList>
            <person name="Ashkenazy H."/>
        </authorList>
    </citation>
    <scope>NUCLEOTIDE SEQUENCE [LARGE SCALE GENOMIC DNA]</scope>
    <source>
        <strain evidence="14">cv. Cdm-0</strain>
    </source>
</reference>
<dbReference type="SMART" id="SM00360">
    <property type="entry name" value="RRM"/>
    <property type="match status" value="4"/>
</dbReference>
<dbReference type="SMART" id="SM00517">
    <property type="entry name" value="PolyA"/>
    <property type="match status" value="1"/>
</dbReference>
<keyword evidence="4 10" id="KW-0963">Cytoplasm</keyword>
<evidence type="ECO:0000256" key="4">
    <source>
        <dbReference type="ARBA" id="ARBA00022490"/>
    </source>
</evidence>
<comment type="similarity">
    <text evidence="3 10">Belongs to the polyadenylate-binding protein type-1 family.</text>
</comment>
<evidence type="ECO:0000256" key="3">
    <source>
        <dbReference type="ARBA" id="ARBA00008557"/>
    </source>
</evidence>
<dbReference type="SUPFAM" id="SSF63570">
    <property type="entry name" value="PABC (PABP) domain"/>
    <property type="match status" value="1"/>
</dbReference>
<keyword evidence="7 9" id="KW-0694">RNA-binding</keyword>
<feature type="domain" description="RRM" evidence="11">
    <location>
        <begin position="332"/>
        <end position="388"/>
    </location>
</feature>
<evidence type="ECO:0000256" key="7">
    <source>
        <dbReference type="ARBA" id="ARBA00022884"/>
    </source>
</evidence>
<comment type="subcellular location">
    <subcellularLocation>
        <location evidence="2 10">Cytoplasm</location>
    </subcellularLocation>
    <subcellularLocation>
        <location evidence="1">Nucleus</location>
    </subcellularLocation>
</comment>
<dbReference type="Pfam" id="PF00658">
    <property type="entry name" value="MLLE"/>
    <property type="match status" value="1"/>
</dbReference>
<organism evidence="13 14">
    <name type="scientific">Arabidopsis thaliana</name>
    <name type="common">Mouse-ear cress</name>
    <dbReference type="NCBI Taxonomy" id="3702"/>
    <lineage>
        <taxon>Eukaryota</taxon>
        <taxon>Viridiplantae</taxon>
        <taxon>Streptophyta</taxon>
        <taxon>Embryophyta</taxon>
        <taxon>Tracheophyta</taxon>
        <taxon>Spermatophyta</taxon>
        <taxon>Magnoliopsida</taxon>
        <taxon>eudicotyledons</taxon>
        <taxon>Gunneridae</taxon>
        <taxon>Pentapetalae</taxon>
        <taxon>rosids</taxon>
        <taxon>malvids</taxon>
        <taxon>Brassicales</taxon>
        <taxon>Brassicaceae</taxon>
        <taxon>Camelineae</taxon>
        <taxon>Arabidopsis</taxon>
    </lineage>
</organism>